<name>A0A7Y9ZBH6_9MICO</name>
<keyword evidence="1" id="KW-0413">Isomerase</keyword>
<dbReference type="SUPFAM" id="SSF53254">
    <property type="entry name" value="Phosphoglycerate mutase-like"/>
    <property type="match status" value="1"/>
</dbReference>
<dbReference type="GO" id="GO:0016791">
    <property type="term" value="F:phosphatase activity"/>
    <property type="evidence" value="ECO:0007669"/>
    <property type="project" value="TreeGrafter"/>
</dbReference>
<gene>
    <name evidence="1" type="ORF">BKA03_001242</name>
</gene>
<comment type="caution">
    <text evidence="1">The sequence shown here is derived from an EMBL/GenBank/DDBJ whole genome shotgun (WGS) entry which is preliminary data.</text>
</comment>
<proteinExistence type="predicted"/>
<sequence>MRQDPRAWDDRVSGEQGASVEATAPLVSLESSEAHLISPLTIVLVRHGVTDMTVTRNFSGGQVEGPGLNAAGRVQAAKAADAVYAIGRKSWMKLPRVSRVFASPLTRTQETGAAVARRLGLHVETEPLLREVEFGRWEGLTAEQIVLQDGDAVHRWRFGEIAAPGGESFDDVGARLDEVLRGFAAEHARLSESGDDVERAWSAVAHAVAIKCAVGVSLGVDKRSWGAMWPEPASLTILQLRVSREGDIVERHLMCLGAPTH</sequence>
<dbReference type="Gene3D" id="3.40.50.1240">
    <property type="entry name" value="Phosphoglycerate mutase-like"/>
    <property type="match status" value="1"/>
</dbReference>
<dbReference type="EMBL" id="JACBZO010000001">
    <property type="protein sequence ID" value="NYI41123.1"/>
    <property type="molecule type" value="Genomic_DNA"/>
</dbReference>
<dbReference type="Pfam" id="PF00300">
    <property type="entry name" value="His_Phos_1"/>
    <property type="match status" value="1"/>
</dbReference>
<dbReference type="AlphaFoldDB" id="A0A7Y9ZBH6"/>
<dbReference type="InterPro" id="IPR013078">
    <property type="entry name" value="His_Pase_superF_clade-1"/>
</dbReference>
<dbReference type="GO" id="GO:0005737">
    <property type="term" value="C:cytoplasm"/>
    <property type="evidence" value="ECO:0007669"/>
    <property type="project" value="TreeGrafter"/>
</dbReference>
<keyword evidence="2" id="KW-1185">Reference proteome</keyword>
<dbReference type="GO" id="GO:0004619">
    <property type="term" value="F:phosphoglycerate mutase activity"/>
    <property type="evidence" value="ECO:0007669"/>
    <property type="project" value="UniProtKB-EC"/>
</dbReference>
<evidence type="ECO:0000313" key="1">
    <source>
        <dbReference type="EMBL" id="NYI41123.1"/>
    </source>
</evidence>
<dbReference type="Proteomes" id="UP000547973">
    <property type="component" value="Unassembled WGS sequence"/>
</dbReference>
<dbReference type="CDD" id="cd07067">
    <property type="entry name" value="HP_PGM_like"/>
    <property type="match status" value="1"/>
</dbReference>
<evidence type="ECO:0000313" key="2">
    <source>
        <dbReference type="Proteomes" id="UP000547973"/>
    </source>
</evidence>
<dbReference type="InterPro" id="IPR050275">
    <property type="entry name" value="PGM_Phosphatase"/>
</dbReference>
<dbReference type="PANTHER" id="PTHR48100">
    <property type="entry name" value="BROAD-SPECIFICITY PHOSPHATASE YOR283W-RELATED"/>
    <property type="match status" value="1"/>
</dbReference>
<accession>A0A7Y9ZBH6</accession>
<reference evidence="1 2" key="1">
    <citation type="submission" date="2020-07" db="EMBL/GenBank/DDBJ databases">
        <title>Sequencing the genomes of 1000 actinobacteria strains.</title>
        <authorList>
            <person name="Klenk H.-P."/>
        </authorList>
    </citation>
    <scope>NUCLEOTIDE SEQUENCE [LARGE SCALE GENOMIC DNA]</scope>
    <source>
        <strain evidence="1 2">DSM 19970</strain>
    </source>
</reference>
<dbReference type="SMART" id="SM00855">
    <property type="entry name" value="PGAM"/>
    <property type="match status" value="1"/>
</dbReference>
<dbReference type="PANTHER" id="PTHR48100:SF62">
    <property type="entry name" value="GLUCOSYL-3-PHOSPHOGLYCERATE PHOSPHATASE"/>
    <property type="match status" value="1"/>
</dbReference>
<organism evidence="1 2">
    <name type="scientific">Demequina lutea</name>
    <dbReference type="NCBI Taxonomy" id="431489"/>
    <lineage>
        <taxon>Bacteria</taxon>
        <taxon>Bacillati</taxon>
        <taxon>Actinomycetota</taxon>
        <taxon>Actinomycetes</taxon>
        <taxon>Micrococcales</taxon>
        <taxon>Demequinaceae</taxon>
        <taxon>Demequina</taxon>
    </lineage>
</organism>
<dbReference type="InterPro" id="IPR029033">
    <property type="entry name" value="His_PPase_superfam"/>
</dbReference>
<dbReference type="RefSeq" id="WP_062075367.1">
    <property type="nucleotide sequence ID" value="NZ_JACBZO010000001.1"/>
</dbReference>
<dbReference type="EC" id="5.4.2.12" evidence="1"/>
<protein>
    <submittedName>
        <fullName evidence="1">Putative phosphoglycerate mutase</fullName>
        <ecNumber evidence="1">5.4.2.12</ecNumber>
    </submittedName>
</protein>